<sequence length="180" mass="21176">MKNIFFIFCFFSFFCHSEEYNIYVNKVQEEIDKKINMCLGEIEWPVLNNENSIWVNARMESLVDAGLVKSNMKGKSKIWILSELGKKEFNINGDFCYGKMMLKEILNISYVDKKRGFIVFNYYIQQLPDWANNKSIRFAYSYLDNIIAGINNESYQVEFEKTSTGIIKIISEPVQVEILY</sequence>
<evidence type="ECO:0008006" key="3">
    <source>
        <dbReference type="Google" id="ProtNLM"/>
    </source>
</evidence>
<organism evidence="1 2">
    <name type="scientific">Photorhabdus thracensis</name>
    <dbReference type="NCBI Taxonomy" id="230089"/>
    <lineage>
        <taxon>Bacteria</taxon>
        <taxon>Pseudomonadati</taxon>
        <taxon>Pseudomonadota</taxon>
        <taxon>Gammaproteobacteria</taxon>
        <taxon>Enterobacterales</taxon>
        <taxon>Morganellaceae</taxon>
        <taxon>Photorhabdus</taxon>
    </lineage>
</organism>
<evidence type="ECO:0000313" key="2">
    <source>
        <dbReference type="Proteomes" id="UP000034866"/>
    </source>
</evidence>
<accession>A0A0F7LK98</accession>
<evidence type="ECO:0000313" key="1">
    <source>
        <dbReference type="EMBL" id="AKH63549.1"/>
    </source>
</evidence>
<name>A0A0F7LK98_9GAMM</name>
<dbReference type="Proteomes" id="UP000034866">
    <property type="component" value="Chromosome"/>
</dbReference>
<reference evidence="2" key="2">
    <citation type="submission" date="2015-03" db="EMBL/GenBank/DDBJ databases">
        <title>Genome sequence of Azospirillum thiophilum strain DSM 21654T.</title>
        <authorList>
            <person name="Kwak Y."/>
            <person name="Shin J.-H."/>
        </authorList>
    </citation>
    <scope>NUCLEOTIDE SEQUENCE [LARGE SCALE GENOMIC DNA]</scope>
    <source>
        <strain evidence="2">DSM 15199</strain>
    </source>
</reference>
<dbReference type="OrthoDB" id="6563254at2"/>
<protein>
    <recommendedName>
        <fullName evidence="3">CpmK protein</fullName>
    </recommendedName>
</protein>
<dbReference type="STRING" id="230089.VY86_09580"/>
<keyword evidence="2" id="KW-1185">Reference proteome</keyword>
<dbReference type="AlphaFoldDB" id="A0A0F7LK98"/>
<reference evidence="1 2" key="1">
    <citation type="journal article" date="2015" name="J. Biotechnol.">
        <title>Complete genome sequence of Photorhabdus temperata subsp. thracensis 39-8(T), an entomopathogenic bacterium for the improved commercial bioinsecticide.</title>
        <authorList>
            <person name="Kwak Y."/>
            <person name="Shin J.H."/>
        </authorList>
    </citation>
    <scope>NUCLEOTIDE SEQUENCE [LARGE SCALE GENOMIC DNA]</scope>
    <source>
        <strain evidence="1 2">DSM 15199</strain>
    </source>
</reference>
<dbReference type="KEGG" id="ptt:VY86_09580"/>
<gene>
    <name evidence="1" type="ORF">VY86_09580</name>
</gene>
<dbReference type="PATRIC" id="fig|230089.6.peg.2121"/>
<proteinExistence type="predicted"/>
<dbReference type="RefSeq" id="WP_023046562.1">
    <property type="nucleotide sequence ID" value="NZ_CP011104.1"/>
</dbReference>
<dbReference type="EMBL" id="CP011104">
    <property type="protein sequence ID" value="AKH63549.1"/>
    <property type="molecule type" value="Genomic_DNA"/>
</dbReference>